<feature type="region of interest" description="Disordered" evidence="1">
    <location>
        <begin position="1"/>
        <end position="24"/>
    </location>
</feature>
<comment type="caution">
    <text evidence="3">The sequence shown here is derived from an EMBL/GenBank/DDBJ whole genome shotgun (WGS) entry which is preliminary data.</text>
</comment>
<dbReference type="InterPro" id="IPR023346">
    <property type="entry name" value="Lysozyme-like_dom_sf"/>
</dbReference>
<evidence type="ECO:0000256" key="1">
    <source>
        <dbReference type="SAM" id="MobiDB-lite"/>
    </source>
</evidence>
<evidence type="ECO:0000259" key="2">
    <source>
        <dbReference type="Pfam" id="PF13406"/>
    </source>
</evidence>
<dbReference type="CDD" id="cd13399">
    <property type="entry name" value="Slt35-like"/>
    <property type="match status" value="1"/>
</dbReference>
<dbReference type="InterPro" id="IPR031304">
    <property type="entry name" value="SLT_2"/>
</dbReference>
<evidence type="ECO:0000313" key="4">
    <source>
        <dbReference type="Proteomes" id="UP001156441"/>
    </source>
</evidence>
<name>A0ABT2J6Z8_9PSEU</name>
<dbReference type="Pfam" id="PF13406">
    <property type="entry name" value="SLT_2"/>
    <property type="match status" value="1"/>
</dbReference>
<dbReference type="PANTHER" id="PTHR30163">
    <property type="entry name" value="MEMBRANE-BOUND LYTIC MUREIN TRANSGLYCOSYLASE B"/>
    <property type="match status" value="1"/>
</dbReference>
<protein>
    <submittedName>
        <fullName evidence="3">Lytic murein transglycosylase</fullName>
    </submittedName>
</protein>
<evidence type="ECO:0000313" key="3">
    <source>
        <dbReference type="EMBL" id="MCT2583044.1"/>
    </source>
</evidence>
<gene>
    <name evidence="3" type="ORF">JT362_07940</name>
</gene>
<organism evidence="3 4">
    <name type="scientific">Actinophytocola gossypii</name>
    <dbReference type="NCBI Taxonomy" id="2812003"/>
    <lineage>
        <taxon>Bacteria</taxon>
        <taxon>Bacillati</taxon>
        <taxon>Actinomycetota</taxon>
        <taxon>Actinomycetes</taxon>
        <taxon>Pseudonocardiales</taxon>
        <taxon>Pseudonocardiaceae</taxon>
    </lineage>
</organism>
<dbReference type="Proteomes" id="UP001156441">
    <property type="component" value="Unassembled WGS sequence"/>
</dbReference>
<dbReference type="Gene3D" id="1.10.530.10">
    <property type="match status" value="1"/>
</dbReference>
<proteinExistence type="predicted"/>
<dbReference type="InterPro" id="IPR043426">
    <property type="entry name" value="MltB-like"/>
</dbReference>
<reference evidence="3 4" key="1">
    <citation type="submission" date="2021-02" db="EMBL/GenBank/DDBJ databases">
        <title>Actinophytocola xerophila sp. nov., isolated from soil of cotton cropping field.</title>
        <authorList>
            <person name="Huang R."/>
            <person name="Chen X."/>
            <person name="Ge X."/>
            <person name="Liu W."/>
        </authorList>
    </citation>
    <scope>NUCLEOTIDE SEQUENCE [LARGE SCALE GENOMIC DNA]</scope>
    <source>
        <strain evidence="3 4">S1-96</strain>
    </source>
</reference>
<dbReference type="PANTHER" id="PTHR30163:SF8">
    <property type="entry name" value="LYTIC MUREIN TRANSGLYCOSYLASE"/>
    <property type="match status" value="1"/>
</dbReference>
<dbReference type="SUPFAM" id="SSF53955">
    <property type="entry name" value="Lysozyme-like"/>
    <property type="match status" value="1"/>
</dbReference>
<sequence length="238" mass="24964">MNRSDEPERQGSPPPFPIPELDVPPRSAVPAVAAIAPGGARDATRPTAEAVRSWASALAERTQIPARSLVAYAEAELTIRDTEPGCGLSWSTLAGVGRVESHHGRYGGSDIGADGRLTPPIIGIPLDGSPGVKAIPDTDGGRLDGDAEWDRAVGAMQFLPTTWSRWGARASGDGRSPDPQNIDDAALSAARYLCASGGDLSTAQGWWRAVLTYNESVAYGQNVFSGADAYAKAARELR</sequence>
<keyword evidence="4" id="KW-1185">Reference proteome</keyword>
<feature type="domain" description="Transglycosylase SLT" evidence="2">
    <location>
        <begin position="149"/>
        <end position="197"/>
    </location>
</feature>
<dbReference type="EMBL" id="JAFFZE010000006">
    <property type="protein sequence ID" value="MCT2583044.1"/>
    <property type="molecule type" value="Genomic_DNA"/>
</dbReference>
<accession>A0ABT2J6Z8</accession>